<feature type="non-terminal residue" evidence="1">
    <location>
        <position position="180"/>
    </location>
</feature>
<proteinExistence type="predicted"/>
<reference evidence="1" key="1">
    <citation type="journal article" date="2014" name="Front. Microbiol.">
        <title>High frequency of phylogenetically diverse reductive dehalogenase-homologous genes in deep subseafloor sedimentary metagenomes.</title>
        <authorList>
            <person name="Kawai M."/>
            <person name="Futagami T."/>
            <person name="Toyoda A."/>
            <person name="Takaki Y."/>
            <person name="Nishi S."/>
            <person name="Hori S."/>
            <person name="Arai W."/>
            <person name="Tsubouchi T."/>
            <person name="Morono Y."/>
            <person name="Uchiyama I."/>
            <person name="Ito T."/>
            <person name="Fujiyama A."/>
            <person name="Inagaki F."/>
            <person name="Takami H."/>
        </authorList>
    </citation>
    <scope>NUCLEOTIDE SEQUENCE</scope>
    <source>
        <strain evidence="1">Expedition CK06-06</strain>
    </source>
</reference>
<feature type="non-terminal residue" evidence="1">
    <location>
        <position position="1"/>
    </location>
</feature>
<protein>
    <submittedName>
        <fullName evidence="1">Uncharacterized protein</fullName>
    </submittedName>
</protein>
<dbReference type="AlphaFoldDB" id="X1IYU0"/>
<dbReference type="EMBL" id="BARU01043959">
    <property type="protein sequence ID" value="GAH86887.1"/>
    <property type="molecule type" value="Genomic_DNA"/>
</dbReference>
<accession>X1IYU0</accession>
<gene>
    <name evidence="1" type="ORF">S03H2_67207</name>
</gene>
<evidence type="ECO:0000313" key="1">
    <source>
        <dbReference type="EMBL" id="GAH86887.1"/>
    </source>
</evidence>
<comment type="caution">
    <text evidence="1">The sequence shown here is derived from an EMBL/GenBank/DDBJ whole genome shotgun (WGS) entry which is preliminary data.</text>
</comment>
<organism evidence="1">
    <name type="scientific">marine sediment metagenome</name>
    <dbReference type="NCBI Taxonomy" id="412755"/>
    <lineage>
        <taxon>unclassified sequences</taxon>
        <taxon>metagenomes</taxon>
        <taxon>ecological metagenomes</taxon>
    </lineage>
</organism>
<dbReference type="Gene3D" id="3.60.15.10">
    <property type="entry name" value="Ribonuclease Z/Hydroxyacylglutathione hydrolase-like"/>
    <property type="match status" value="1"/>
</dbReference>
<sequence>WFNSFNETIGKNNDISSRVKALGTNASTRGHSLLSVNNVITSYPQGEELRRDALLIPIPINNNISSDPICVDNVTVPIFFENLELTIVGPTKRNLDKLLKDWKDWLNKQDAEIEQIDYYSAGMTDRSIPNISSIMFIAKAESKQILFTGDGRGDHLIEGLQQLNLLDRNGKIHVDILKVP</sequence>
<dbReference type="InterPro" id="IPR036866">
    <property type="entry name" value="RibonucZ/Hydroxyglut_hydro"/>
</dbReference>
<name>X1IYU0_9ZZZZ</name>